<dbReference type="InterPro" id="IPR036388">
    <property type="entry name" value="WH-like_DNA-bd_sf"/>
</dbReference>
<feature type="region of interest" description="Disordered" evidence="1">
    <location>
        <begin position="72"/>
        <end position="166"/>
    </location>
</feature>
<evidence type="ECO:0000259" key="2">
    <source>
        <dbReference type="Pfam" id="PF25787"/>
    </source>
</evidence>
<evidence type="ECO:0000313" key="4">
    <source>
        <dbReference type="Proteomes" id="UP001356427"/>
    </source>
</evidence>
<comment type="caution">
    <text evidence="3">The sequence shown here is derived from an EMBL/GenBank/DDBJ whole genome shotgun (WGS) entry which is preliminary data.</text>
</comment>
<name>A0AAN8QJJ3_9TELE</name>
<proteinExistence type="predicted"/>
<feature type="region of interest" description="Disordered" evidence="1">
    <location>
        <begin position="239"/>
        <end position="313"/>
    </location>
</feature>
<evidence type="ECO:0000256" key="1">
    <source>
        <dbReference type="SAM" id="MobiDB-lite"/>
    </source>
</evidence>
<feature type="region of interest" description="Disordered" evidence="1">
    <location>
        <begin position="183"/>
        <end position="212"/>
    </location>
</feature>
<feature type="compositionally biased region" description="Basic and acidic residues" evidence="1">
    <location>
        <begin position="100"/>
        <end position="110"/>
    </location>
</feature>
<feature type="domain" description="Sleeping Beauty transposase HTH" evidence="2">
    <location>
        <begin position="1"/>
        <end position="33"/>
    </location>
</feature>
<accession>A0AAN8QJJ3</accession>
<gene>
    <name evidence="3" type="ORF">J4Q44_G00215550</name>
</gene>
<reference evidence="3 4" key="1">
    <citation type="submission" date="2021-04" db="EMBL/GenBank/DDBJ databases">
        <authorList>
            <person name="De Guttry C."/>
            <person name="Zahm M."/>
            <person name="Klopp C."/>
            <person name="Cabau C."/>
            <person name="Louis A."/>
            <person name="Berthelot C."/>
            <person name="Parey E."/>
            <person name="Roest Crollius H."/>
            <person name="Montfort J."/>
            <person name="Robinson-Rechavi M."/>
            <person name="Bucao C."/>
            <person name="Bouchez O."/>
            <person name="Gislard M."/>
            <person name="Lluch J."/>
            <person name="Milhes M."/>
            <person name="Lampietro C."/>
            <person name="Lopez Roques C."/>
            <person name="Donnadieu C."/>
            <person name="Braasch I."/>
            <person name="Desvignes T."/>
            <person name="Postlethwait J."/>
            <person name="Bobe J."/>
            <person name="Wedekind C."/>
            <person name="Guiguen Y."/>
        </authorList>
    </citation>
    <scope>NUCLEOTIDE SEQUENCE [LARGE SCALE GENOMIC DNA]</scope>
    <source>
        <strain evidence="3">Cs_M1</strain>
        <tissue evidence="3">Blood</tissue>
    </source>
</reference>
<feature type="compositionally biased region" description="Low complexity" evidence="1">
    <location>
        <begin position="251"/>
        <end position="280"/>
    </location>
</feature>
<feature type="compositionally biased region" description="Polar residues" evidence="1">
    <location>
        <begin position="281"/>
        <end position="307"/>
    </location>
</feature>
<feature type="compositionally biased region" description="Basic residues" evidence="1">
    <location>
        <begin position="186"/>
        <end position="198"/>
    </location>
</feature>
<dbReference type="InterPro" id="IPR057667">
    <property type="entry name" value="HTH_SB"/>
</dbReference>
<organism evidence="3 4">
    <name type="scientific">Coregonus suidteri</name>
    <dbReference type="NCBI Taxonomy" id="861788"/>
    <lineage>
        <taxon>Eukaryota</taxon>
        <taxon>Metazoa</taxon>
        <taxon>Chordata</taxon>
        <taxon>Craniata</taxon>
        <taxon>Vertebrata</taxon>
        <taxon>Euteleostomi</taxon>
        <taxon>Actinopterygii</taxon>
        <taxon>Neopterygii</taxon>
        <taxon>Teleostei</taxon>
        <taxon>Protacanthopterygii</taxon>
        <taxon>Salmoniformes</taxon>
        <taxon>Salmonidae</taxon>
        <taxon>Coregoninae</taxon>
        <taxon>Coregonus</taxon>
    </lineage>
</organism>
<feature type="compositionally biased region" description="Basic and acidic residues" evidence="1">
    <location>
        <begin position="132"/>
        <end position="142"/>
    </location>
</feature>
<dbReference type="Pfam" id="PF25787">
    <property type="entry name" value="HTH_SB"/>
    <property type="match status" value="1"/>
</dbReference>
<dbReference type="Gene3D" id="1.10.10.10">
    <property type="entry name" value="Winged helix-like DNA-binding domain superfamily/Winged helix DNA-binding domain"/>
    <property type="match status" value="1"/>
</dbReference>
<keyword evidence="4" id="KW-1185">Reference proteome</keyword>
<evidence type="ECO:0000313" key="3">
    <source>
        <dbReference type="EMBL" id="KAK6308284.1"/>
    </source>
</evidence>
<dbReference type="Proteomes" id="UP001356427">
    <property type="component" value="Unassembled WGS sequence"/>
</dbReference>
<feature type="compositionally biased region" description="Basic and acidic residues" evidence="1">
    <location>
        <begin position="151"/>
        <end position="163"/>
    </location>
</feature>
<dbReference type="AlphaFoldDB" id="A0AAN8QJJ3"/>
<sequence>MAETKELSKDVRDKIVDLHKAGMGYKTIAKQLGSNQRRPINIKIKPKEKSIPPALNFLQLFTLLSCVRMKKTPFDPSQSGEGRKATTIHDMNNNNDSDTGDVKRIKDKSKGKVRKEKVWIEVQKSQDHKRRTTPETEKDIKQRSNSVSPVEKAKETQQKENRSRASIQLWRPCSCSLSSAVEGKVKLKKTRPSQHRQSKKDQDEDNASDTELPPQFSLARNLALLPLEWQLPGVPLTTSSMATRTERKPSTTNTSTQAQTETQTTDMNTDTQTTATSQRQISMVTTQSSETMTEVHTSDSSTQNSTPDMALTPESTKDMIASDEDVKDDSAEDLISTLTDTSMEKSVSETSLKALIAEDEEDNIEMKDMAASASPATDNANEDAKLLELAALYDYMLTVETEL</sequence>
<dbReference type="EMBL" id="JAGTTL010000019">
    <property type="protein sequence ID" value="KAK6308284.1"/>
    <property type="molecule type" value="Genomic_DNA"/>
</dbReference>
<protein>
    <recommendedName>
        <fullName evidence="2">Sleeping Beauty transposase HTH domain-containing protein</fullName>
    </recommendedName>
</protein>